<keyword evidence="3" id="KW-1185">Reference proteome</keyword>
<feature type="compositionally biased region" description="Basic and acidic residues" evidence="1">
    <location>
        <begin position="36"/>
        <end position="47"/>
    </location>
</feature>
<organism evidence="2 3">
    <name type="scientific">Saguinus oedipus</name>
    <name type="common">Cotton-top tamarin</name>
    <name type="synonym">Oedipomidas oedipus</name>
    <dbReference type="NCBI Taxonomy" id="9490"/>
    <lineage>
        <taxon>Eukaryota</taxon>
        <taxon>Metazoa</taxon>
        <taxon>Chordata</taxon>
        <taxon>Craniata</taxon>
        <taxon>Vertebrata</taxon>
        <taxon>Euteleostomi</taxon>
        <taxon>Mammalia</taxon>
        <taxon>Eutheria</taxon>
        <taxon>Euarchontoglires</taxon>
        <taxon>Primates</taxon>
        <taxon>Haplorrhini</taxon>
        <taxon>Platyrrhini</taxon>
        <taxon>Cebidae</taxon>
        <taxon>Callitrichinae</taxon>
        <taxon>Saguinus</taxon>
    </lineage>
</organism>
<name>A0ABQ9UH43_SAGOE</name>
<evidence type="ECO:0000313" key="3">
    <source>
        <dbReference type="Proteomes" id="UP001266305"/>
    </source>
</evidence>
<feature type="compositionally biased region" description="Basic and acidic residues" evidence="1">
    <location>
        <begin position="209"/>
        <end position="220"/>
    </location>
</feature>
<sequence length="279" mass="31148">MSKMPPAPSGPKASPMPISTELPPQKTAVSPQVKLAKKEEQEVKTEAEKVILEKVKETISMENVPPMVTTDQKQEESKLEKDRASALQEKKPLPEEKKLIPKEEKVCPEEKRPLLEETKPTPEDKKLLPETKTSAPEEQKHDLLKSQVQIAEEKLEGGVAPKTVQEEKQPQTKMEDLPSGTPQSLPKEDDKTIKTIKEQPQPPCPAKPDQVEPGKEKTPSFEELQNIQKILFAFSTEGIFEKSKTKFASVDVSPLLVKASSYTTMRRDLNGTPFLTASH</sequence>
<accession>A0ABQ9UH43</accession>
<feature type="region of interest" description="Disordered" evidence="1">
    <location>
        <begin position="1"/>
        <end position="47"/>
    </location>
</feature>
<comment type="caution">
    <text evidence="2">The sequence shown here is derived from an EMBL/GenBank/DDBJ whole genome shotgun (WGS) entry which is preliminary data.</text>
</comment>
<feature type="compositionally biased region" description="Basic and acidic residues" evidence="1">
    <location>
        <begin position="164"/>
        <end position="176"/>
    </location>
</feature>
<dbReference type="EMBL" id="JASSZA010000012">
    <property type="protein sequence ID" value="KAK2096371.1"/>
    <property type="molecule type" value="Genomic_DNA"/>
</dbReference>
<evidence type="ECO:0000313" key="2">
    <source>
        <dbReference type="EMBL" id="KAK2096371.1"/>
    </source>
</evidence>
<evidence type="ECO:0000256" key="1">
    <source>
        <dbReference type="SAM" id="MobiDB-lite"/>
    </source>
</evidence>
<proteinExistence type="predicted"/>
<gene>
    <name evidence="2" type="ORF">P7K49_025405</name>
</gene>
<dbReference type="Proteomes" id="UP001266305">
    <property type="component" value="Unassembled WGS sequence"/>
</dbReference>
<feature type="region of interest" description="Disordered" evidence="1">
    <location>
        <begin position="59"/>
        <end position="220"/>
    </location>
</feature>
<feature type="compositionally biased region" description="Basic and acidic residues" evidence="1">
    <location>
        <begin position="72"/>
        <end position="144"/>
    </location>
</feature>
<reference evidence="2 3" key="1">
    <citation type="submission" date="2023-05" db="EMBL/GenBank/DDBJ databases">
        <title>B98-5 Cell Line De Novo Hybrid Assembly: An Optical Mapping Approach.</title>
        <authorList>
            <person name="Kananen K."/>
            <person name="Auerbach J.A."/>
            <person name="Kautto E."/>
            <person name="Blachly J.S."/>
        </authorList>
    </citation>
    <scope>NUCLEOTIDE SEQUENCE [LARGE SCALE GENOMIC DNA]</scope>
    <source>
        <strain evidence="2">B95-8</strain>
        <tissue evidence="2">Cell line</tissue>
    </source>
</reference>
<feature type="compositionally biased region" description="Basic and acidic residues" evidence="1">
    <location>
        <begin position="186"/>
        <end position="197"/>
    </location>
</feature>
<protein>
    <submittedName>
        <fullName evidence="2">Uncharacterized protein</fullName>
    </submittedName>
</protein>